<dbReference type="RefSeq" id="WP_083561978.1">
    <property type="nucleotide sequence ID" value="NZ_AQQV01000003.1"/>
</dbReference>
<protein>
    <submittedName>
        <fullName evidence="3">Histone deacetylase superfamily protein</fullName>
    </submittedName>
</protein>
<dbReference type="Gene3D" id="3.40.800.20">
    <property type="entry name" value="Histone deacetylase domain"/>
    <property type="match status" value="1"/>
</dbReference>
<sequence length="307" mass="32684">MNPFAYITHPDCARHEIAPGHPEQPARIASVDAALRGAPEIAAALSAIEAPLAEPDSLCLAHDPDYVSTLLKLEPAPGEFIRLDPDTAINSYSLDAARRAAGAVMHAVDEVVLGKTARAFCNVRPPGHHAERDKAMGFCLFNSIAIGALHAIQQHGLQRVAVIDFDVHFGNGTSDILRDHGNILLLSSCQYPLYPLDEVPVAGRSEINIILPPESDGNAFREAAVSQWFSALEAYAPQLVLISAGFDAHADDPLAGLNWQADDYAWVTSEIVRLTGAAHGIVSSLEGGYNLDALGQCALAHVQALIA</sequence>
<dbReference type="Pfam" id="PF00850">
    <property type="entry name" value="Hist_deacetyl"/>
    <property type="match status" value="1"/>
</dbReference>
<feature type="domain" description="Histone deacetylase" evidence="2">
    <location>
        <begin position="21"/>
        <end position="305"/>
    </location>
</feature>
<accession>A0A1Y1SBG2</accession>
<organism evidence="3 4">
    <name type="scientific">Oceanococcus atlanticus</name>
    <dbReference type="NCBI Taxonomy" id="1317117"/>
    <lineage>
        <taxon>Bacteria</taxon>
        <taxon>Pseudomonadati</taxon>
        <taxon>Pseudomonadota</taxon>
        <taxon>Gammaproteobacteria</taxon>
        <taxon>Chromatiales</taxon>
        <taxon>Oceanococcaceae</taxon>
        <taxon>Oceanococcus</taxon>
    </lineage>
</organism>
<dbReference type="OrthoDB" id="9808367at2"/>
<dbReference type="PANTHER" id="PTHR10625">
    <property type="entry name" value="HISTONE DEACETYLASE HDAC1-RELATED"/>
    <property type="match status" value="1"/>
</dbReference>
<gene>
    <name evidence="3" type="ORF">ATO7_11663</name>
</gene>
<evidence type="ECO:0000256" key="1">
    <source>
        <dbReference type="ARBA" id="ARBA00005947"/>
    </source>
</evidence>
<reference evidence="3 4" key="1">
    <citation type="submission" date="2013-04" db="EMBL/GenBank/DDBJ databases">
        <title>Oceanococcus atlanticus 22II-S10r2 Genome Sequencing.</title>
        <authorList>
            <person name="Lai Q."/>
            <person name="Li G."/>
            <person name="Shao Z."/>
        </authorList>
    </citation>
    <scope>NUCLEOTIDE SEQUENCE [LARGE SCALE GENOMIC DNA]</scope>
    <source>
        <strain evidence="3 4">22II-S10r2</strain>
    </source>
</reference>
<dbReference type="SUPFAM" id="SSF52768">
    <property type="entry name" value="Arginase/deacetylase"/>
    <property type="match status" value="1"/>
</dbReference>
<keyword evidence="4" id="KW-1185">Reference proteome</keyword>
<comment type="similarity">
    <text evidence="1">Belongs to the histone deacetylase family.</text>
</comment>
<comment type="caution">
    <text evidence="3">The sequence shown here is derived from an EMBL/GenBank/DDBJ whole genome shotgun (WGS) entry which is preliminary data.</text>
</comment>
<dbReference type="InterPro" id="IPR023801">
    <property type="entry name" value="His_deacetylse_dom"/>
</dbReference>
<dbReference type="InterPro" id="IPR023696">
    <property type="entry name" value="Ureohydrolase_dom_sf"/>
</dbReference>
<dbReference type="CDD" id="cd11599">
    <property type="entry name" value="HDAC_classII_2"/>
    <property type="match status" value="1"/>
</dbReference>
<dbReference type="InterPro" id="IPR037138">
    <property type="entry name" value="His_deacetylse_dom_sf"/>
</dbReference>
<name>A0A1Y1SBG2_9GAMM</name>
<dbReference type="AlphaFoldDB" id="A0A1Y1SBG2"/>
<dbReference type="PANTHER" id="PTHR10625:SF10">
    <property type="entry name" value="HISTONE DEACETYLASE HDAC1"/>
    <property type="match status" value="1"/>
</dbReference>
<evidence type="ECO:0000259" key="2">
    <source>
        <dbReference type="Pfam" id="PF00850"/>
    </source>
</evidence>
<dbReference type="PRINTS" id="PR01270">
    <property type="entry name" value="HDASUPER"/>
</dbReference>
<evidence type="ECO:0000313" key="3">
    <source>
        <dbReference type="EMBL" id="ORE85948.1"/>
    </source>
</evidence>
<evidence type="ECO:0000313" key="4">
    <source>
        <dbReference type="Proteomes" id="UP000192342"/>
    </source>
</evidence>
<dbReference type="Proteomes" id="UP000192342">
    <property type="component" value="Unassembled WGS sequence"/>
</dbReference>
<dbReference type="STRING" id="1317117.ATO7_11663"/>
<dbReference type="GO" id="GO:0040029">
    <property type="term" value="P:epigenetic regulation of gene expression"/>
    <property type="evidence" value="ECO:0007669"/>
    <property type="project" value="TreeGrafter"/>
</dbReference>
<dbReference type="EMBL" id="AQQV01000003">
    <property type="protein sequence ID" value="ORE85948.1"/>
    <property type="molecule type" value="Genomic_DNA"/>
</dbReference>
<dbReference type="InterPro" id="IPR000286">
    <property type="entry name" value="HDACs"/>
</dbReference>
<dbReference type="GO" id="GO:0004407">
    <property type="term" value="F:histone deacetylase activity"/>
    <property type="evidence" value="ECO:0007669"/>
    <property type="project" value="TreeGrafter"/>
</dbReference>
<proteinExistence type="inferred from homology"/>